<dbReference type="EMBL" id="JARKIE010000040">
    <property type="protein sequence ID" value="KAJ7694893.1"/>
    <property type="molecule type" value="Genomic_DNA"/>
</dbReference>
<gene>
    <name evidence="1" type="ORF">B0H17DRAFT_1274430</name>
</gene>
<name>A0AAD7DNR9_MYCRO</name>
<proteinExistence type="predicted"/>
<protein>
    <submittedName>
        <fullName evidence="1">Uncharacterized protein</fullName>
    </submittedName>
</protein>
<organism evidence="1 2">
    <name type="scientific">Mycena rosella</name>
    <name type="common">Pink bonnet</name>
    <name type="synonym">Agaricus rosellus</name>
    <dbReference type="NCBI Taxonomy" id="1033263"/>
    <lineage>
        <taxon>Eukaryota</taxon>
        <taxon>Fungi</taxon>
        <taxon>Dikarya</taxon>
        <taxon>Basidiomycota</taxon>
        <taxon>Agaricomycotina</taxon>
        <taxon>Agaricomycetes</taxon>
        <taxon>Agaricomycetidae</taxon>
        <taxon>Agaricales</taxon>
        <taxon>Marasmiineae</taxon>
        <taxon>Mycenaceae</taxon>
        <taxon>Mycena</taxon>
    </lineage>
</organism>
<evidence type="ECO:0000313" key="2">
    <source>
        <dbReference type="Proteomes" id="UP001221757"/>
    </source>
</evidence>
<dbReference type="Proteomes" id="UP001221757">
    <property type="component" value="Unassembled WGS sequence"/>
</dbReference>
<accession>A0AAD7DNR9</accession>
<keyword evidence="2" id="KW-1185">Reference proteome</keyword>
<comment type="caution">
    <text evidence="1">The sequence shown here is derived from an EMBL/GenBank/DDBJ whole genome shotgun (WGS) entry which is preliminary data.</text>
</comment>
<reference evidence="1" key="1">
    <citation type="submission" date="2023-03" db="EMBL/GenBank/DDBJ databases">
        <title>Massive genome expansion in bonnet fungi (Mycena s.s.) driven by repeated elements and novel gene families across ecological guilds.</title>
        <authorList>
            <consortium name="Lawrence Berkeley National Laboratory"/>
            <person name="Harder C.B."/>
            <person name="Miyauchi S."/>
            <person name="Viragh M."/>
            <person name="Kuo A."/>
            <person name="Thoen E."/>
            <person name="Andreopoulos B."/>
            <person name="Lu D."/>
            <person name="Skrede I."/>
            <person name="Drula E."/>
            <person name="Henrissat B."/>
            <person name="Morin E."/>
            <person name="Kohler A."/>
            <person name="Barry K."/>
            <person name="LaButti K."/>
            <person name="Morin E."/>
            <person name="Salamov A."/>
            <person name="Lipzen A."/>
            <person name="Mereny Z."/>
            <person name="Hegedus B."/>
            <person name="Baldrian P."/>
            <person name="Stursova M."/>
            <person name="Weitz H."/>
            <person name="Taylor A."/>
            <person name="Grigoriev I.V."/>
            <person name="Nagy L.G."/>
            <person name="Martin F."/>
            <person name="Kauserud H."/>
        </authorList>
    </citation>
    <scope>NUCLEOTIDE SEQUENCE</scope>
    <source>
        <strain evidence="1">CBHHK067</strain>
    </source>
</reference>
<sequence>MSALFTPLKLGSITIPNRIVGQADSHLPVRVHGREGGGFGVAVTMETGVGPRMGAEAITAGARESWVVGGGNHNRCLGSLNGNGVRMGYPKRGCFSLLCVSMQTVAQFQFVSLPLFQQMGTMKTGAGAGETAAVGTGTGPSTGATEMMMSAMTAVGGEIFS</sequence>
<evidence type="ECO:0000313" key="1">
    <source>
        <dbReference type="EMBL" id="KAJ7694893.1"/>
    </source>
</evidence>
<dbReference type="AlphaFoldDB" id="A0AAD7DNR9"/>